<dbReference type="Proteomes" id="UP000004893">
    <property type="component" value="Unassembled WGS sequence"/>
</dbReference>
<dbReference type="STRING" id="553973.CLOHYLEM_06614"/>
<proteinExistence type="predicted"/>
<accession>C0C3F3</accession>
<dbReference type="AlphaFoldDB" id="C0C3F3"/>
<reference evidence="1" key="1">
    <citation type="submission" date="2009-02" db="EMBL/GenBank/DDBJ databases">
        <authorList>
            <person name="Fulton L."/>
            <person name="Clifton S."/>
            <person name="Fulton B."/>
            <person name="Xu J."/>
            <person name="Minx P."/>
            <person name="Pepin K.H."/>
            <person name="Johnson M."/>
            <person name="Bhonagiri V."/>
            <person name="Nash W.E."/>
            <person name="Mardis E.R."/>
            <person name="Wilson R.K."/>
        </authorList>
    </citation>
    <scope>NUCLEOTIDE SEQUENCE [LARGE SCALE GENOMIC DNA]</scope>
    <source>
        <strain evidence="1">DSM 15053</strain>
    </source>
</reference>
<dbReference type="EMBL" id="ABYI02000028">
    <property type="protein sequence ID" value="EEG73328.1"/>
    <property type="molecule type" value="Genomic_DNA"/>
</dbReference>
<name>C0C3F3_9FIRM</name>
<gene>
    <name evidence="1" type="ORF">CLOHYLEM_06614</name>
</gene>
<dbReference type="HOGENOM" id="CLU_1793110_0_0_9"/>
<protein>
    <submittedName>
        <fullName evidence="1">Uncharacterized protein</fullName>
    </submittedName>
</protein>
<evidence type="ECO:0000313" key="1">
    <source>
        <dbReference type="EMBL" id="EEG73328.1"/>
    </source>
</evidence>
<evidence type="ECO:0000313" key="2">
    <source>
        <dbReference type="Proteomes" id="UP000004893"/>
    </source>
</evidence>
<organism evidence="1 2">
    <name type="scientific">[Clostridium] hylemonae DSM 15053</name>
    <dbReference type="NCBI Taxonomy" id="553973"/>
    <lineage>
        <taxon>Bacteria</taxon>
        <taxon>Bacillati</taxon>
        <taxon>Bacillota</taxon>
        <taxon>Clostridia</taxon>
        <taxon>Lachnospirales</taxon>
        <taxon>Lachnospiraceae</taxon>
    </lineage>
</organism>
<reference evidence="1" key="2">
    <citation type="submission" date="2013-06" db="EMBL/GenBank/DDBJ databases">
        <title>Draft genome sequence of Clostridium hylemonae (DSM 15053).</title>
        <authorList>
            <person name="Sudarsanam P."/>
            <person name="Ley R."/>
            <person name="Guruge J."/>
            <person name="Turnbaugh P.J."/>
            <person name="Mahowald M."/>
            <person name="Liep D."/>
            <person name="Gordon J."/>
        </authorList>
    </citation>
    <scope>NUCLEOTIDE SEQUENCE</scope>
    <source>
        <strain evidence="1">DSM 15053</strain>
    </source>
</reference>
<sequence length="144" mass="16480">MKIFHISYNKYERFSTSGQDFFKQQSGAKPKRRIIKADEAVNIQRRLAVIPRTGVDPAQNRPGNIFSDKNAACVYTSSKDRAFAFQDFADGRKKTGHTVDREHPDRRVAHQCGIFFFIGMEAGEKNLHTPARRSTGEKIMFHTM</sequence>
<comment type="caution">
    <text evidence="1">The sequence shown here is derived from an EMBL/GenBank/DDBJ whole genome shotgun (WGS) entry which is preliminary data.</text>
</comment>
<keyword evidence="2" id="KW-1185">Reference proteome</keyword>